<sequence>MDLQDTITKINELQKTEQQLYASLTKNAEQVALGRSNVFTEEDIQQITNQINSLSAARVNLYNTLSDLYKAQITSESTMKASIDQQTETLQLLETELNRSKKKMTAIKDEKLNHLKMIEITTYYSKKYDAQKSIMQLIAGFGICLFISMYFQLNALTTLIVVVGIIWIGYRLLNMAMRDSENYDEFNFFNTPATDGLDHPIGLSGKSIGKICIGSVCCNKGTVWDERLGCVIDK</sequence>
<dbReference type="AlphaFoldDB" id="A0A6C0HZX5"/>
<evidence type="ECO:0000256" key="2">
    <source>
        <dbReference type="SAM" id="Phobius"/>
    </source>
</evidence>
<evidence type="ECO:0000313" key="3">
    <source>
        <dbReference type="EMBL" id="QHT85413.1"/>
    </source>
</evidence>
<reference evidence="3" key="1">
    <citation type="journal article" date="2020" name="Nature">
        <title>Giant virus diversity and host interactions through global metagenomics.</title>
        <authorList>
            <person name="Schulz F."/>
            <person name="Roux S."/>
            <person name="Paez-Espino D."/>
            <person name="Jungbluth S."/>
            <person name="Walsh D.A."/>
            <person name="Denef V.J."/>
            <person name="McMahon K.D."/>
            <person name="Konstantinidis K.T."/>
            <person name="Eloe-Fadrosh E.A."/>
            <person name="Kyrpides N.C."/>
            <person name="Woyke T."/>
        </authorList>
    </citation>
    <scope>NUCLEOTIDE SEQUENCE</scope>
    <source>
        <strain evidence="3">GVMAG-M-3300023184-17</strain>
    </source>
</reference>
<feature type="coiled-coil region" evidence="1">
    <location>
        <begin position="83"/>
        <end position="110"/>
    </location>
</feature>
<name>A0A6C0HZX5_9ZZZZ</name>
<keyword evidence="2" id="KW-0812">Transmembrane</keyword>
<dbReference type="EMBL" id="MN740041">
    <property type="protein sequence ID" value="QHT85413.1"/>
    <property type="molecule type" value="Genomic_DNA"/>
</dbReference>
<feature type="transmembrane region" description="Helical" evidence="2">
    <location>
        <begin position="134"/>
        <end position="151"/>
    </location>
</feature>
<evidence type="ECO:0000256" key="1">
    <source>
        <dbReference type="SAM" id="Coils"/>
    </source>
</evidence>
<organism evidence="3">
    <name type="scientific">viral metagenome</name>
    <dbReference type="NCBI Taxonomy" id="1070528"/>
    <lineage>
        <taxon>unclassified sequences</taxon>
        <taxon>metagenomes</taxon>
        <taxon>organismal metagenomes</taxon>
    </lineage>
</organism>
<proteinExistence type="predicted"/>
<protein>
    <submittedName>
        <fullName evidence="3">Uncharacterized protein</fullName>
    </submittedName>
</protein>
<accession>A0A6C0HZX5</accession>
<feature type="transmembrane region" description="Helical" evidence="2">
    <location>
        <begin position="157"/>
        <end position="173"/>
    </location>
</feature>
<keyword evidence="2" id="KW-1133">Transmembrane helix</keyword>
<keyword evidence="2" id="KW-0472">Membrane</keyword>
<keyword evidence="1" id="KW-0175">Coiled coil</keyword>